<keyword evidence="2" id="KW-1185">Reference proteome</keyword>
<evidence type="ECO:0000313" key="1">
    <source>
        <dbReference type="EMBL" id="NDW07825.1"/>
    </source>
</evidence>
<sequence>MKLITQEQRNRLIANFRANQQGPTEQDHWPVVRLFTPDAGATWLFTEFDPIEELFFGLCDLGMGFPELGYVSLAEITGLRGRLGLPVERDRHWEARGPLSAYAEAARKADRITEPEGRHKPPSSSLLFIDCSCYLRAIRISWLS</sequence>
<reference evidence="1 2" key="1">
    <citation type="submission" date="2020-01" db="EMBL/GenBank/DDBJ databases">
        <title>Jiella pacifica sp. nov.</title>
        <authorList>
            <person name="Xue Z."/>
            <person name="Zhu S."/>
            <person name="Chen J."/>
            <person name="Yang J."/>
        </authorList>
    </citation>
    <scope>NUCLEOTIDE SEQUENCE [LARGE SCALE GENOMIC DNA]</scope>
    <source>
        <strain evidence="1 2">40Bstr34</strain>
    </source>
</reference>
<dbReference type="InterPro" id="IPR021341">
    <property type="entry name" value="DUF2958"/>
</dbReference>
<dbReference type="EMBL" id="JAAAMG010000040">
    <property type="protein sequence ID" value="NDW07825.1"/>
    <property type="molecule type" value="Genomic_DNA"/>
</dbReference>
<dbReference type="Proteomes" id="UP000469011">
    <property type="component" value="Unassembled WGS sequence"/>
</dbReference>
<accession>A0A6N9TC76</accession>
<dbReference type="Pfam" id="PF11171">
    <property type="entry name" value="DUF2958"/>
    <property type="match status" value="1"/>
</dbReference>
<proteinExistence type="predicted"/>
<evidence type="ECO:0000313" key="2">
    <source>
        <dbReference type="Proteomes" id="UP000469011"/>
    </source>
</evidence>
<comment type="caution">
    <text evidence="1">The sequence shown here is derived from an EMBL/GenBank/DDBJ whole genome shotgun (WGS) entry which is preliminary data.</text>
</comment>
<name>A0A6N9TC76_9HYPH</name>
<protein>
    <submittedName>
        <fullName evidence="1">DUF2958 domain-containing protein</fullName>
    </submittedName>
</protein>
<gene>
    <name evidence="1" type="ORF">GTK09_25805</name>
</gene>
<organism evidence="1 2">
    <name type="scientific">Jiella pacifica</name>
    <dbReference type="NCBI Taxonomy" id="2696469"/>
    <lineage>
        <taxon>Bacteria</taxon>
        <taxon>Pseudomonadati</taxon>
        <taxon>Pseudomonadota</taxon>
        <taxon>Alphaproteobacteria</taxon>
        <taxon>Hyphomicrobiales</taxon>
        <taxon>Aurantimonadaceae</taxon>
        <taxon>Jiella</taxon>
    </lineage>
</organism>
<dbReference type="AlphaFoldDB" id="A0A6N9TC76"/>